<protein>
    <submittedName>
        <fullName evidence="1">Uncharacterized protein</fullName>
    </submittedName>
</protein>
<reference evidence="1 2" key="1">
    <citation type="journal article" date="2018" name="G3 (Bethesda)">
        <title>A High-Quality Reference Genome for the Invasive Mosquitofish Gambusia affinis Using a Chicago Library.</title>
        <authorList>
            <person name="Hoffberg S.L."/>
            <person name="Troendle N.J."/>
            <person name="Glenn T.C."/>
            <person name="Mahmud O."/>
            <person name="Louha S."/>
            <person name="Chalopin D."/>
            <person name="Bennetzen J.L."/>
            <person name="Mauricio R."/>
        </authorList>
    </citation>
    <scope>NUCLEOTIDE SEQUENCE [LARGE SCALE GENOMIC DNA]</scope>
    <source>
        <strain evidence="1">NE01/NJP1002.9</strain>
        <tissue evidence="1">Muscle</tissue>
    </source>
</reference>
<sequence length="75" mass="8361">MWITLRLIPPQECFTYVLKGHIAVSAAVFPNGTKEHPLAVEGKYTEKPHRAISRMDQQADDISNSFMNYVVGVAA</sequence>
<evidence type="ECO:0000313" key="2">
    <source>
        <dbReference type="Proteomes" id="UP000250572"/>
    </source>
</evidence>
<name>A0A315UTA4_GAMAF</name>
<dbReference type="Proteomes" id="UP000250572">
    <property type="component" value="Unassembled WGS sequence"/>
</dbReference>
<organism evidence="1 2">
    <name type="scientific">Gambusia affinis</name>
    <name type="common">Western mosquitofish</name>
    <name type="synonym">Heterandria affinis</name>
    <dbReference type="NCBI Taxonomy" id="33528"/>
    <lineage>
        <taxon>Eukaryota</taxon>
        <taxon>Metazoa</taxon>
        <taxon>Chordata</taxon>
        <taxon>Craniata</taxon>
        <taxon>Vertebrata</taxon>
        <taxon>Euteleostomi</taxon>
        <taxon>Actinopterygii</taxon>
        <taxon>Neopterygii</taxon>
        <taxon>Teleostei</taxon>
        <taxon>Neoteleostei</taxon>
        <taxon>Acanthomorphata</taxon>
        <taxon>Ovalentaria</taxon>
        <taxon>Atherinomorphae</taxon>
        <taxon>Cyprinodontiformes</taxon>
        <taxon>Poeciliidae</taxon>
        <taxon>Poeciliinae</taxon>
        <taxon>Gambusia</taxon>
    </lineage>
</organism>
<dbReference type="AlphaFoldDB" id="A0A315UTA4"/>
<comment type="caution">
    <text evidence="1">The sequence shown here is derived from an EMBL/GenBank/DDBJ whole genome shotgun (WGS) entry which is preliminary data.</text>
</comment>
<proteinExistence type="predicted"/>
<dbReference type="EMBL" id="NHOQ01002739">
    <property type="protein sequence ID" value="PWA14939.1"/>
    <property type="molecule type" value="Genomic_DNA"/>
</dbReference>
<gene>
    <name evidence="1" type="ORF">CCH79_00014249</name>
</gene>
<accession>A0A315UTA4</accession>
<keyword evidence="2" id="KW-1185">Reference proteome</keyword>
<evidence type="ECO:0000313" key="1">
    <source>
        <dbReference type="EMBL" id="PWA14939.1"/>
    </source>
</evidence>